<keyword evidence="3" id="KW-1185">Reference proteome</keyword>
<evidence type="ECO:0000313" key="3">
    <source>
        <dbReference type="Proteomes" id="UP001153954"/>
    </source>
</evidence>
<organism evidence="2 3">
    <name type="scientific">Euphydryas editha</name>
    <name type="common">Edith's checkerspot</name>
    <dbReference type="NCBI Taxonomy" id="104508"/>
    <lineage>
        <taxon>Eukaryota</taxon>
        <taxon>Metazoa</taxon>
        <taxon>Ecdysozoa</taxon>
        <taxon>Arthropoda</taxon>
        <taxon>Hexapoda</taxon>
        <taxon>Insecta</taxon>
        <taxon>Pterygota</taxon>
        <taxon>Neoptera</taxon>
        <taxon>Endopterygota</taxon>
        <taxon>Lepidoptera</taxon>
        <taxon>Glossata</taxon>
        <taxon>Ditrysia</taxon>
        <taxon>Papilionoidea</taxon>
        <taxon>Nymphalidae</taxon>
        <taxon>Nymphalinae</taxon>
        <taxon>Euphydryas</taxon>
    </lineage>
</organism>
<protein>
    <submittedName>
        <fullName evidence="2">Uncharacterized protein</fullName>
    </submittedName>
</protein>
<feature type="region of interest" description="Disordered" evidence="1">
    <location>
        <begin position="88"/>
        <end position="107"/>
    </location>
</feature>
<comment type="caution">
    <text evidence="2">The sequence shown here is derived from an EMBL/GenBank/DDBJ whole genome shotgun (WGS) entry which is preliminary data.</text>
</comment>
<sequence length="116" mass="13112">MITISRLALARRRRAAGGTRGRRSLTLQLLLRLPELLQLGEVLVEYEHLGKAERGHGGRRARITLRGRAALCRQRRLVSRASLRELPAPALRSTLPPPRPSARTRTLTKPFCRSLY</sequence>
<dbReference type="AlphaFoldDB" id="A0AAU9TV75"/>
<accession>A0AAU9TV75</accession>
<name>A0AAU9TV75_EUPED</name>
<evidence type="ECO:0000313" key="2">
    <source>
        <dbReference type="EMBL" id="CAH2091549.1"/>
    </source>
</evidence>
<dbReference type="EMBL" id="CAKOGL010000010">
    <property type="protein sequence ID" value="CAH2091549.1"/>
    <property type="molecule type" value="Genomic_DNA"/>
</dbReference>
<proteinExistence type="predicted"/>
<evidence type="ECO:0000256" key="1">
    <source>
        <dbReference type="SAM" id="MobiDB-lite"/>
    </source>
</evidence>
<gene>
    <name evidence="2" type="ORF">EEDITHA_LOCUS7406</name>
</gene>
<dbReference type="Proteomes" id="UP001153954">
    <property type="component" value="Unassembled WGS sequence"/>
</dbReference>
<reference evidence="2" key="1">
    <citation type="submission" date="2022-03" db="EMBL/GenBank/DDBJ databases">
        <authorList>
            <person name="Tunstrom K."/>
        </authorList>
    </citation>
    <scope>NUCLEOTIDE SEQUENCE</scope>
</reference>